<dbReference type="Gene3D" id="2.20.28.30">
    <property type="entry name" value="RNA polymerase ii, chain L"/>
    <property type="match status" value="1"/>
</dbReference>
<dbReference type="AlphaFoldDB" id="A0A351U3Q4"/>
<feature type="domain" description="Putative regulatory protein FmdB zinc ribbon" evidence="1">
    <location>
        <begin position="1"/>
        <end position="44"/>
    </location>
</feature>
<evidence type="ECO:0000313" key="3">
    <source>
        <dbReference type="Proteomes" id="UP000777265"/>
    </source>
</evidence>
<proteinExistence type="predicted"/>
<gene>
    <name evidence="2" type="ORF">GXY80_01350</name>
</gene>
<dbReference type="Proteomes" id="UP000777265">
    <property type="component" value="Unassembled WGS sequence"/>
</dbReference>
<evidence type="ECO:0000313" key="2">
    <source>
        <dbReference type="EMBL" id="NLW34116.1"/>
    </source>
</evidence>
<reference evidence="2" key="2">
    <citation type="submission" date="2020-01" db="EMBL/GenBank/DDBJ databases">
        <authorList>
            <person name="Campanaro S."/>
        </authorList>
    </citation>
    <scope>NUCLEOTIDE SEQUENCE</scope>
    <source>
        <strain evidence="2">AS06rmzACSIP_7</strain>
    </source>
</reference>
<sequence length="54" mass="5960">MPTYDYRCEACGHEFSVILSITEHGSSKITCPQCKGDNVTQLMSAFTAKTSRKS</sequence>
<comment type="caution">
    <text evidence="2">The sequence shown here is derived from an EMBL/GenBank/DDBJ whole genome shotgun (WGS) entry which is preliminary data.</text>
</comment>
<organism evidence="2 3">
    <name type="scientific">Syntrophorhabdus aromaticivorans</name>
    <dbReference type="NCBI Taxonomy" id="328301"/>
    <lineage>
        <taxon>Bacteria</taxon>
        <taxon>Pseudomonadati</taxon>
        <taxon>Thermodesulfobacteriota</taxon>
        <taxon>Syntrophorhabdia</taxon>
        <taxon>Syntrophorhabdales</taxon>
        <taxon>Syntrophorhabdaceae</taxon>
        <taxon>Syntrophorhabdus</taxon>
    </lineage>
</organism>
<name>A0A351U3Q4_9BACT</name>
<dbReference type="Pfam" id="PF09723">
    <property type="entry name" value="Zn_ribbon_8"/>
    <property type="match status" value="1"/>
</dbReference>
<reference evidence="2" key="1">
    <citation type="journal article" date="2020" name="Biotechnol. Biofuels">
        <title>New insights from the biogas microbiome by comprehensive genome-resolved metagenomics of nearly 1600 species originating from multiple anaerobic digesters.</title>
        <authorList>
            <person name="Campanaro S."/>
            <person name="Treu L."/>
            <person name="Rodriguez-R L.M."/>
            <person name="Kovalovszki A."/>
            <person name="Ziels R.M."/>
            <person name="Maus I."/>
            <person name="Zhu X."/>
            <person name="Kougias P.G."/>
            <person name="Basile A."/>
            <person name="Luo G."/>
            <person name="Schluter A."/>
            <person name="Konstantinidis K.T."/>
            <person name="Angelidaki I."/>
        </authorList>
    </citation>
    <scope>NUCLEOTIDE SEQUENCE</scope>
    <source>
        <strain evidence="2">AS06rmzACSIP_7</strain>
    </source>
</reference>
<dbReference type="EMBL" id="JAAYEE010000022">
    <property type="protein sequence ID" value="NLW34116.1"/>
    <property type="molecule type" value="Genomic_DNA"/>
</dbReference>
<dbReference type="NCBIfam" id="TIGR02605">
    <property type="entry name" value="CxxC_CxxC_SSSS"/>
    <property type="match status" value="1"/>
</dbReference>
<evidence type="ECO:0000259" key="1">
    <source>
        <dbReference type="SMART" id="SM00834"/>
    </source>
</evidence>
<accession>A0A351U3Q4</accession>
<protein>
    <submittedName>
        <fullName evidence="2">Zinc ribbon domain-containing protein</fullName>
    </submittedName>
</protein>
<dbReference type="SMART" id="SM00834">
    <property type="entry name" value="CxxC_CXXC_SSSS"/>
    <property type="match status" value="1"/>
</dbReference>
<dbReference type="InterPro" id="IPR013429">
    <property type="entry name" value="Regulatory_FmdB_Zinc_ribbon"/>
</dbReference>